<dbReference type="STRING" id="1802129.A3J04_01820"/>
<organism evidence="1 2">
    <name type="scientific">Candidatus Ryanbacteria bacterium RIFCSPLOWO2_02_FULL_47_14</name>
    <dbReference type="NCBI Taxonomy" id="1802129"/>
    <lineage>
        <taxon>Bacteria</taxon>
        <taxon>Candidatus Ryaniibacteriota</taxon>
    </lineage>
</organism>
<dbReference type="EMBL" id="MHNZ01000001">
    <property type="protein sequence ID" value="OGZ57057.1"/>
    <property type="molecule type" value="Genomic_DNA"/>
</dbReference>
<gene>
    <name evidence="1" type="ORF">A3J04_01820</name>
</gene>
<sequence length="90" mass="10103">MDINKIPKQFCDNVVVARSKESFTIGMLAGENGTFFALSPEHFKRLVQNLTHQLAEYEKEFEKIDAEWVPGVQSPFQTKDVMGGGEAPKT</sequence>
<accession>A0A1G2H3M4</accession>
<protein>
    <recommendedName>
        <fullName evidence="3">DUF3467 domain-containing protein</fullName>
    </recommendedName>
</protein>
<name>A0A1G2H3M4_9BACT</name>
<dbReference type="Proteomes" id="UP000177954">
    <property type="component" value="Unassembled WGS sequence"/>
</dbReference>
<dbReference type="AlphaFoldDB" id="A0A1G2H3M4"/>
<reference evidence="1 2" key="1">
    <citation type="journal article" date="2016" name="Nat. Commun.">
        <title>Thousands of microbial genomes shed light on interconnected biogeochemical processes in an aquifer system.</title>
        <authorList>
            <person name="Anantharaman K."/>
            <person name="Brown C.T."/>
            <person name="Hug L.A."/>
            <person name="Sharon I."/>
            <person name="Castelle C.J."/>
            <person name="Probst A.J."/>
            <person name="Thomas B.C."/>
            <person name="Singh A."/>
            <person name="Wilkins M.J."/>
            <person name="Karaoz U."/>
            <person name="Brodie E.L."/>
            <person name="Williams K.H."/>
            <person name="Hubbard S.S."/>
            <person name="Banfield J.F."/>
        </authorList>
    </citation>
    <scope>NUCLEOTIDE SEQUENCE [LARGE SCALE GENOMIC DNA]</scope>
</reference>
<evidence type="ECO:0000313" key="1">
    <source>
        <dbReference type="EMBL" id="OGZ57057.1"/>
    </source>
</evidence>
<proteinExistence type="predicted"/>
<comment type="caution">
    <text evidence="1">The sequence shown here is derived from an EMBL/GenBank/DDBJ whole genome shotgun (WGS) entry which is preliminary data.</text>
</comment>
<evidence type="ECO:0000313" key="2">
    <source>
        <dbReference type="Proteomes" id="UP000177954"/>
    </source>
</evidence>
<evidence type="ECO:0008006" key="3">
    <source>
        <dbReference type="Google" id="ProtNLM"/>
    </source>
</evidence>